<dbReference type="PANTHER" id="PTHR43575">
    <property type="entry name" value="PROTEIN ABCI7, CHLOROPLASTIC"/>
    <property type="match status" value="1"/>
</dbReference>
<evidence type="ECO:0000259" key="2">
    <source>
        <dbReference type="Pfam" id="PF19295"/>
    </source>
</evidence>
<dbReference type="Pfam" id="PF19295">
    <property type="entry name" value="SufBD_N"/>
    <property type="match status" value="1"/>
</dbReference>
<dbReference type="AlphaFoldDB" id="A0A3B1CRT2"/>
<dbReference type="InterPro" id="IPR037284">
    <property type="entry name" value="SUF_FeS_clus_asmbl_SufBD_sf"/>
</dbReference>
<protein>
    <submittedName>
        <fullName evidence="3">Iron-sulfur cluster assembly protein SufD</fullName>
    </submittedName>
</protein>
<name>A0A3B1CRT2_9ZZZZ</name>
<dbReference type="InterPro" id="IPR000825">
    <property type="entry name" value="SUF_FeS_clus_asmbl_SufBD_core"/>
</dbReference>
<reference evidence="3" key="1">
    <citation type="submission" date="2018-06" db="EMBL/GenBank/DDBJ databases">
        <authorList>
            <person name="Zhirakovskaya E."/>
        </authorList>
    </citation>
    <scope>NUCLEOTIDE SEQUENCE</scope>
</reference>
<dbReference type="PANTHER" id="PTHR43575:SF1">
    <property type="entry name" value="PROTEIN ABCI7, CHLOROPLASTIC"/>
    <property type="match status" value="1"/>
</dbReference>
<dbReference type="Pfam" id="PF01458">
    <property type="entry name" value="SUFBD_core"/>
    <property type="match status" value="1"/>
</dbReference>
<accession>A0A3B1CRT2</accession>
<evidence type="ECO:0000313" key="3">
    <source>
        <dbReference type="EMBL" id="VAX21715.1"/>
    </source>
</evidence>
<sequence length="449" mass="49091">MNASTLATKKTGKPETSWLEKYQGFKEKHVSHASLGAINDIAMERFKSMGFPLPKDEMFTFVNLGKLAATGFDFRYGDEDKVVCALDIGKNIVEDCERSVITLVNGMYDPALSDTSKVEGLIKISPLAHSLNNPAIESYFKEIANNENDPFASLSMAFLAGGLMIEIEPNAKPDSPLLILNYSTGHKSNLVMTTPQVAIRGGKYSECEVIIKNVTVGGDHFINASYDFLVEERGAINLVLVEEKTEGDIWRFSKTRIAMRKESRFTATQSSHGSTLGRSHYEACLQQNGARFSLNSVAVLSGSDQSHSYVRVHHEAPDCRSDQLFKNVIKEKGRLSVDTTVIAHRGASGADSGQLIKNLLLTDNGRADVKPNLMIYTDDVQCAHGATTSELGEEELIYLRTRGLDEKSAKALLTEGFIASALTGVKNLAIAKDIKKSLLKTNGEGQCRA</sequence>
<dbReference type="InterPro" id="IPR055346">
    <property type="entry name" value="Fe-S_cluster_assembly_SufBD"/>
</dbReference>
<dbReference type="SUPFAM" id="SSF101960">
    <property type="entry name" value="Stabilizer of iron transporter SufD"/>
    <property type="match status" value="1"/>
</dbReference>
<dbReference type="GO" id="GO:0016226">
    <property type="term" value="P:iron-sulfur cluster assembly"/>
    <property type="evidence" value="ECO:0007669"/>
    <property type="project" value="InterPro"/>
</dbReference>
<dbReference type="EMBL" id="UOGE01000068">
    <property type="protein sequence ID" value="VAX21715.1"/>
    <property type="molecule type" value="Genomic_DNA"/>
</dbReference>
<gene>
    <name evidence="3" type="ORF">MNBD_NITROSPINAE02-807</name>
</gene>
<feature type="domain" description="SUF system FeS cluster assembly SufBD core" evidence="1">
    <location>
        <begin position="189"/>
        <end position="417"/>
    </location>
</feature>
<dbReference type="InterPro" id="IPR045595">
    <property type="entry name" value="SufBD_N"/>
</dbReference>
<evidence type="ECO:0000259" key="1">
    <source>
        <dbReference type="Pfam" id="PF01458"/>
    </source>
</evidence>
<proteinExistence type="predicted"/>
<organism evidence="3">
    <name type="scientific">hydrothermal vent metagenome</name>
    <dbReference type="NCBI Taxonomy" id="652676"/>
    <lineage>
        <taxon>unclassified sequences</taxon>
        <taxon>metagenomes</taxon>
        <taxon>ecological metagenomes</taxon>
    </lineage>
</organism>
<feature type="domain" description="SUF system FeS cluster assembly SufBD N-terminal" evidence="2">
    <location>
        <begin position="30"/>
        <end position="177"/>
    </location>
</feature>